<dbReference type="EMBL" id="JBJQOH010000004">
    <property type="protein sequence ID" value="KAL3688243.1"/>
    <property type="molecule type" value="Genomic_DNA"/>
</dbReference>
<protein>
    <submittedName>
        <fullName evidence="7">Uncharacterized protein</fullName>
    </submittedName>
</protein>
<dbReference type="InterPro" id="IPR008429">
    <property type="entry name" value="CLPTM1"/>
</dbReference>
<name>A0ABD3H9Z2_9MARC</name>
<evidence type="ECO:0000256" key="6">
    <source>
        <dbReference type="SAM" id="MobiDB-lite"/>
    </source>
</evidence>
<keyword evidence="5" id="KW-0472">Membrane</keyword>
<comment type="subcellular location">
    <subcellularLocation>
        <location evidence="1">Membrane</location>
        <topology evidence="1">Multi-pass membrane protein</topology>
    </subcellularLocation>
</comment>
<comment type="caution">
    <text evidence="7">The sequence shown here is derived from an EMBL/GenBank/DDBJ whole genome shotgun (WGS) entry which is preliminary data.</text>
</comment>
<dbReference type="GO" id="GO:0016020">
    <property type="term" value="C:membrane"/>
    <property type="evidence" value="ECO:0007669"/>
    <property type="project" value="UniProtKB-SubCell"/>
</dbReference>
<reference evidence="7 8" key="1">
    <citation type="submission" date="2024-09" db="EMBL/GenBank/DDBJ databases">
        <title>Chromosome-scale assembly of Riccia sorocarpa.</title>
        <authorList>
            <person name="Paukszto L."/>
        </authorList>
    </citation>
    <scope>NUCLEOTIDE SEQUENCE [LARGE SCALE GENOMIC DNA]</scope>
    <source>
        <strain evidence="7">LP-2024</strain>
        <tissue evidence="7">Aerial parts of the thallus</tissue>
    </source>
</reference>
<evidence type="ECO:0000256" key="1">
    <source>
        <dbReference type="ARBA" id="ARBA00004141"/>
    </source>
</evidence>
<accession>A0ABD3H9Z2</accession>
<evidence type="ECO:0000256" key="4">
    <source>
        <dbReference type="ARBA" id="ARBA00022989"/>
    </source>
</evidence>
<dbReference type="PANTHER" id="PTHR21347:SF0">
    <property type="entry name" value="LIPID SCRAMBLASE CLPTM1L"/>
    <property type="match status" value="1"/>
</dbReference>
<keyword evidence="3" id="KW-0812">Transmembrane</keyword>
<evidence type="ECO:0000256" key="3">
    <source>
        <dbReference type="ARBA" id="ARBA00022692"/>
    </source>
</evidence>
<evidence type="ECO:0000256" key="5">
    <source>
        <dbReference type="ARBA" id="ARBA00023136"/>
    </source>
</evidence>
<evidence type="ECO:0000313" key="7">
    <source>
        <dbReference type="EMBL" id="KAL3688243.1"/>
    </source>
</evidence>
<feature type="region of interest" description="Disordered" evidence="6">
    <location>
        <begin position="1"/>
        <end position="24"/>
    </location>
</feature>
<organism evidence="7 8">
    <name type="scientific">Riccia sorocarpa</name>
    <dbReference type="NCBI Taxonomy" id="122646"/>
    <lineage>
        <taxon>Eukaryota</taxon>
        <taxon>Viridiplantae</taxon>
        <taxon>Streptophyta</taxon>
        <taxon>Embryophyta</taxon>
        <taxon>Marchantiophyta</taxon>
        <taxon>Marchantiopsida</taxon>
        <taxon>Marchantiidae</taxon>
        <taxon>Marchantiales</taxon>
        <taxon>Ricciaceae</taxon>
        <taxon>Riccia</taxon>
    </lineage>
</organism>
<evidence type="ECO:0000256" key="2">
    <source>
        <dbReference type="ARBA" id="ARBA00009310"/>
    </source>
</evidence>
<sequence>MAPPGGAGGTQVARAGDGGAAAQAQPQQNAGSMLFSIRMGIFWYFAMQMSNPKKPTNPDLLTNNLFIKGEDLISPLLYTDPTGSMIEGEADELKILYGREPGFARNYNGSLHSPFSLRLFGLQKRYVSKIFCYIQIWNENKSMEGLSARSVVINFFCQLIVFLYLLDNETSWMILLSAGVGVGIEFWKIVKAMIIEVDRSGKISRLSFKDRESYARNKTKEYDDLAMKYLSNAFEDSEFLNCVLIRIRLSFANFSTEVRD</sequence>
<gene>
    <name evidence="7" type="ORF">R1sor_014552</name>
</gene>
<keyword evidence="8" id="KW-1185">Reference proteome</keyword>
<keyword evidence="4" id="KW-1133">Transmembrane helix</keyword>
<dbReference type="Pfam" id="PF05602">
    <property type="entry name" value="CLPTM1"/>
    <property type="match status" value="1"/>
</dbReference>
<dbReference type="PANTHER" id="PTHR21347">
    <property type="entry name" value="CLEFT LIP AND PALATE ASSOCIATED TRANSMEMBRANE PROTEIN-RELATED"/>
    <property type="match status" value="1"/>
</dbReference>
<dbReference type="AlphaFoldDB" id="A0ABD3H9Z2"/>
<comment type="similarity">
    <text evidence="2">Belongs to the CLPTM1 family.</text>
</comment>
<evidence type="ECO:0000313" key="8">
    <source>
        <dbReference type="Proteomes" id="UP001633002"/>
    </source>
</evidence>
<proteinExistence type="inferred from homology"/>
<dbReference type="Proteomes" id="UP001633002">
    <property type="component" value="Unassembled WGS sequence"/>
</dbReference>